<reference evidence="2" key="1">
    <citation type="submission" date="2016-07" db="EMBL/GenBank/DDBJ databases">
        <title>Comparative genomics of the Campylobacter concisus group.</title>
        <authorList>
            <person name="Miller W.G."/>
            <person name="Yee E."/>
            <person name="Chapman M.H."/>
            <person name="Huynh S."/>
            <person name="Bono J.L."/>
            <person name="On S.L.W."/>
            <person name="StLeger J."/>
            <person name="Foster G."/>
            <person name="Parker C.T."/>
        </authorList>
    </citation>
    <scope>NUCLEOTIDE SEQUENCE</scope>
    <source>
        <strain evidence="2">525.92</strain>
    </source>
</reference>
<dbReference type="SUPFAM" id="SSF55008">
    <property type="entry name" value="HMA, heavy metal-associated domain"/>
    <property type="match status" value="1"/>
</dbReference>
<dbReference type="GO" id="GO:0046872">
    <property type="term" value="F:metal ion binding"/>
    <property type="evidence" value="ECO:0007669"/>
    <property type="project" value="InterPro"/>
</dbReference>
<evidence type="ECO:0000313" key="3">
    <source>
        <dbReference type="Proteomes" id="UP000006380"/>
    </source>
</evidence>
<accession>A7GX99</accession>
<dbReference type="PROSITE" id="PS50846">
    <property type="entry name" value="HMA_2"/>
    <property type="match status" value="1"/>
</dbReference>
<dbReference type="InterPro" id="IPR006121">
    <property type="entry name" value="HMA_dom"/>
</dbReference>
<name>A7GX99_CAMC5</name>
<sequence length="68" mass="7777">MKKFQVANIHCENCAKTIKNALEDEFGEIYIDLNSEPRLVSVDIADSDVDKFKTEIEDLGFEVLQEVK</sequence>
<gene>
    <name evidence="2" type="ORF">CCV52592_0532</name>
</gene>
<dbReference type="STRING" id="360105.CCV52592_0532"/>
<organism evidence="2 3">
    <name type="scientific">Campylobacter curvus (strain 525.92)</name>
    <dbReference type="NCBI Taxonomy" id="360105"/>
    <lineage>
        <taxon>Bacteria</taxon>
        <taxon>Pseudomonadati</taxon>
        <taxon>Campylobacterota</taxon>
        <taxon>Epsilonproteobacteria</taxon>
        <taxon>Campylobacterales</taxon>
        <taxon>Campylobacteraceae</taxon>
        <taxon>Campylobacter</taxon>
    </lineage>
</organism>
<proteinExistence type="predicted"/>
<dbReference type="OrthoDB" id="677920at2"/>
<feature type="domain" description="HMA" evidence="1">
    <location>
        <begin position="1"/>
        <end position="64"/>
    </location>
</feature>
<dbReference type="Gene3D" id="3.30.70.100">
    <property type="match status" value="1"/>
</dbReference>
<dbReference type="InterPro" id="IPR036163">
    <property type="entry name" value="HMA_dom_sf"/>
</dbReference>
<evidence type="ECO:0000259" key="1">
    <source>
        <dbReference type="PROSITE" id="PS50846"/>
    </source>
</evidence>
<dbReference type="Proteomes" id="UP000006380">
    <property type="component" value="Chromosome"/>
</dbReference>
<keyword evidence="3" id="KW-1185">Reference proteome</keyword>
<dbReference type="AlphaFoldDB" id="A7GX99"/>
<evidence type="ECO:0000313" key="2">
    <source>
        <dbReference type="EMBL" id="EAU00787.1"/>
    </source>
</evidence>
<dbReference type="HOGENOM" id="CLU_134973_5_4_7"/>
<dbReference type="EMBL" id="CP000767">
    <property type="protein sequence ID" value="EAU00787.1"/>
    <property type="molecule type" value="Genomic_DNA"/>
</dbReference>
<dbReference type="RefSeq" id="WP_009649941.1">
    <property type="nucleotide sequence ID" value="NC_009715.2"/>
</dbReference>
<dbReference type="CDD" id="cd00371">
    <property type="entry name" value="HMA"/>
    <property type="match status" value="1"/>
</dbReference>
<dbReference type="KEGG" id="ccv:CCV52592_0532"/>
<protein>
    <submittedName>
        <fullName evidence="2">Heavy-metal-associated domain protein, putative copper metallochaperone CopZ</fullName>
    </submittedName>
</protein>
<dbReference type="Pfam" id="PF00403">
    <property type="entry name" value="HMA"/>
    <property type="match status" value="1"/>
</dbReference>